<evidence type="ECO:0000256" key="3">
    <source>
        <dbReference type="ARBA" id="ARBA00022801"/>
    </source>
</evidence>
<dbReference type="InterPro" id="IPR038765">
    <property type="entry name" value="Papain-like_cys_pep_sf"/>
</dbReference>
<dbReference type="PROSITE" id="PS51935">
    <property type="entry name" value="NLPC_P60"/>
    <property type="match status" value="1"/>
</dbReference>
<gene>
    <name evidence="6" type="ORF">O9H85_26420</name>
</gene>
<dbReference type="Pfam" id="PF18348">
    <property type="entry name" value="SH3_16"/>
    <property type="match status" value="1"/>
</dbReference>
<proteinExistence type="inferred from homology"/>
<keyword evidence="3" id="KW-0378">Hydrolase</keyword>
<dbReference type="SUPFAM" id="SSF54001">
    <property type="entry name" value="Cysteine proteinases"/>
    <property type="match status" value="1"/>
</dbReference>
<comment type="caution">
    <text evidence="6">The sequence shown here is derived from an EMBL/GenBank/DDBJ whole genome shotgun (WGS) entry which is preliminary data.</text>
</comment>
<keyword evidence="7" id="KW-1185">Reference proteome</keyword>
<dbReference type="Gene3D" id="3.90.1720.10">
    <property type="entry name" value="endopeptidase domain like (from Nostoc punctiforme)"/>
    <property type="match status" value="1"/>
</dbReference>
<evidence type="ECO:0000256" key="2">
    <source>
        <dbReference type="ARBA" id="ARBA00022670"/>
    </source>
</evidence>
<name>A0ABT4QG58_9BACL</name>
<evidence type="ECO:0000256" key="4">
    <source>
        <dbReference type="ARBA" id="ARBA00022807"/>
    </source>
</evidence>
<protein>
    <submittedName>
        <fullName evidence="6">C40 family peptidase</fullName>
    </submittedName>
</protein>
<evidence type="ECO:0000256" key="1">
    <source>
        <dbReference type="ARBA" id="ARBA00007074"/>
    </source>
</evidence>
<reference evidence="6 7" key="1">
    <citation type="submission" date="2022-12" db="EMBL/GenBank/DDBJ databases">
        <title>Draft genome sequence of Paenibacillus sp. dW9.</title>
        <authorList>
            <person name="Choi E.-W."/>
            <person name="Kim D.-U."/>
        </authorList>
    </citation>
    <scope>NUCLEOTIDE SEQUENCE [LARGE SCALE GENOMIC DNA]</scope>
    <source>
        <strain evidence="7">dW9</strain>
    </source>
</reference>
<dbReference type="Gene3D" id="2.30.30.40">
    <property type="entry name" value="SH3 Domains"/>
    <property type="match status" value="2"/>
</dbReference>
<dbReference type="InterPro" id="IPR057812">
    <property type="entry name" value="SH3_YKFC_2nd"/>
</dbReference>
<accession>A0ABT4QG58</accession>
<comment type="similarity">
    <text evidence="1">Belongs to the peptidase C40 family.</text>
</comment>
<dbReference type="InterPro" id="IPR000064">
    <property type="entry name" value="NLP_P60_dom"/>
</dbReference>
<dbReference type="InterPro" id="IPR041382">
    <property type="entry name" value="SH3_16"/>
</dbReference>
<dbReference type="RefSeq" id="WP_269884402.1">
    <property type="nucleotide sequence ID" value="NZ_JAQAGZ010000020.1"/>
</dbReference>
<dbReference type="EMBL" id="JAQAGZ010000020">
    <property type="protein sequence ID" value="MCZ8515868.1"/>
    <property type="molecule type" value="Genomic_DNA"/>
</dbReference>
<dbReference type="PANTHER" id="PTHR47053">
    <property type="entry name" value="MUREIN DD-ENDOPEPTIDASE MEPH-RELATED"/>
    <property type="match status" value="1"/>
</dbReference>
<dbReference type="Proteomes" id="UP001527882">
    <property type="component" value="Unassembled WGS sequence"/>
</dbReference>
<dbReference type="Pfam" id="PF23795">
    <property type="entry name" value="SH3_YKFC_2nd"/>
    <property type="match status" value="1"/>
</dbReference>
<organism evidence="6 7">
    <name type="scientific">Paenibacillus gyeongsangnamensis</name>
    <dbReference type="NCBI Taxonomy" id="3388067"/>
    <lineage>
        <taxon>Bacteria</taxon>
        <taxon>Bacillati</taxon>
        <taxon>Bacillota</taxon>
        <taxon>Bacilli</taxon>
        <taxon>Bacillales</taxon>
        <taxon>Paenibacillaceae</taxon>
        <taxon>Paenibacillus</taxon>
    </lineage>
</organism>
<keyword evidence="4" id="KW-0788">Thiol protease</keyword>
<dbReference type="PANTHER" id="PTHR47053:SF3">
    <property type="entry name" value="GAMMA-D-GLUTAMYL-L-LYSINE DIPEPTIDYL-PEPTIDASE"/>
    <property type="match status" value="1"/>
</dbReference>
<feature type="domain" description="NlpC/P60" evidence="5">
    <location>
        <begin position="261"/>
        <end position="385"/>
    </location>
</feature>
<evidence type="ECO:0000259" key="5">
    <source>
        <dbReference type="PROSITE" id="PS51935"/>
    </source>
</evidence>
<evidence type="ECO:0000313" key="7">
    <source>
        <dbReference type="Proteomes" id="UP001527882"/>
    </source>
</evidence>
<evidence type="ECO:0000313" key="6">
    <source>
        <dbReference type="EMBL" id="MCZ8515868.1"/>
    </source>
</evidence>
<dbReference type="Pfam" id="PF00877">
    <property type="entry name" value="NLPC_P60"/>
    <property type="match status" value="1"/>
</dbReference>
<dbReference type="InterPro" id="IPR051202">
    <property type="entry name" value="Peptidase_C40"/>
</dbReference>
<sequence length="386" mass="42069">MQWHRWLAVLALFGLIAGMALFFLTAAWQAQTPDSATSSDGALGSSVETQAVLASLPTLPSKEARSRLVCEAKRREASESSFRHIAVAVATLWSAPDRARAADRPSLGNPVDIRAWLTPLGIPEKLWLVGKLETEALLGTKVRVLEERGAWVKVAVPEQGKPGSPEGYPGWLPATQLVEVGLDYEACPYAVVRKPTAKVFAASDAEKNGTESRFELSFNTRLPIVREEESRWGVALPQGIRWIDKSDVKMAGFEASETNEPVTGEGLVETAMQFLELPYLWAGTSGFGFDCSGFTYSLYRHYGIAIPRDAKDQAAAGTPVGLKELKPGDLLFYAYNKGKGKVHHVSMYIGGGQMVHSPKTESAVEILPVQTPEYAAEFAGARRYLK</sequence>
<keyword evidence="2" id="KW-0645">Protease</keyword>